<dbReference type="NCBIfam" id="TIGR00585">
    <property type="entry name" value="mutl"/>
    <property type="match status" value="1"/>
</dbReference>
<dbReference type="SUPFAM" id="SSF118116">
    <property type="entry name" value="DNA mismatch repair protein MutL"/>
    <property type="match status" value="1"/>
</dbReference>
<dbReference type="InterPro" id="IPR014762">
    <property type="entry name" value="DNA_mismatch_repair_CS"/>
</dbReference>
<accession>A0A0K8MD20</accession>
<dbReference type="Proteomes" id="UP000036771">
    <property type="component" value="Unassembled WGS sequence"/>
</dbReference>
<dbReference type="AlphaFoldDB" id="A0A0K8MD20"/>
<dbReference type="SMART" id="SM01340">
    <property type="entry name" value="DNA_mis_repair"/>
    <property type="match status" value="1"/>
</dbReference>
<dbReference type="GO" id="GO:0016887">
    <property type="term" value="F:ATP hydrolysis activity"/>
    <property type="evidence" value="ECO:0007669"/>
    <property type="project" value="InterPro"/>
</dbReference>
<organism evidence="8 9">
    <name type="scientific">Caedimonas varicaedens</name>
    <dbReference type="NCBI Taxonomy" id="1629334"/>
    <lineage>
        <taxon>Bacteria</taxon>
        <taxon>Pseudomonadati</taxon>
        <taxon>Pseudomonadota</taxon>
        <taxon>Alphaproteobacteria</taxon>
        <taxon>Holosporales</taxon>
        <taxon>Caedimonadaceae</taxon>
        <taxon>Caedimonas</taxon>
    </lineage>
</organism>
<feature type="domain" description="MutL C-terminal dimerisation" evidence="6">
    <location>
        <begin position="388"/>
        <end position="533"/>
    </location>
</feature>
<dbReference type="SUPFAM" id="SSF55874">
    <property type="entry name" value="ATPase domain of HSP90 chaperone/DNA topoisomerase II/histidine kinase"/>
    <property type="match status" value="1"/>
</dbReference>
<dbReference type="Pfam" id="PF13589">
    <property type="entry name" value="HATPase_c_3"/>
    <property type="match status" value="1"/>
</dbReference>
<comment type="similarity">
    <text evidence="1 5">Belongs to the DNA mismatch repair MutL/HexB family.</text>
</comment>
<dbReference type="SUPFAM" id="SSF54211">
    <property type="entry name" value="Ribosomal protein S5 domain 2-like"/>
    <property type="match status" value="1"/>
</dbReference>
<evidence type="ECO:0000313" key="9">
    <source>
        <dbReference type="Proteomes" id="UP000036771"/>
    </source>
</evidence>
<dbReference type="OrthoDB" id="9763467at2"/>
<dbReference type="EMBL" id="BBVC01000050">
    <property type="protein sequence ID" value="GAO98362.1"/>
    <property type="molecule type" value="Genomic_DNA"/>
</dbReference>
<dbReference type="InterPro" id="IPR042120">
    <property type="entry name" value="MutL_C_dimsub"/>
</dbReference>
<proteinExistence type="inferred from homology"/>
<dbReference type="InterPro" id="IPR013507">
    <property type="entry name" value="DNA_mismatch_S5_2-like"/>
</dbReference>
<dbReference type="Gene3D" id="3.30.1540.20">
    <property type="entry name" value="MutL, C-terminal domain, dimerisation subdomain"/>
    <property type="match status" value="1"/>
</dbReference>
<dbReference type="FunFam" id="3.30.565.10:FF:000003">
    <property type="entry name" value="DNA mismatch repair endonuclease MutL"/>
    <property type="match status" value="1"/>
</dbReference>
<evidence type="ECO:0000256" key="3">
    <source>
        <dbReference type="ARBA" id="ARBA00022763"/>
    </source>
</evidence>
<sequence length="577" mass="66410">MPIRILPSQLIYQIASGEVIDRPYSIVKELLENAIDAQASSIWMMLHNGGESYISVKDNGTGMCLEDIELAVKHHTTSKLTADNLENIQTLGFRGEALPSISFVSRMSITSKCKEDEWGWFVQFEDQSIASFKPSICTTGTHVEVRDLFYKTPNRLKFLKTPEWEFQGILNTFKRLTMAYPSIAFNLNNDKKTIINFLAASFEDRIADVLGEAFKDNSLMIEERRGYIRLKGFISLPSFTQSTANFQYLFVNGRPINNKLLSSAIRVAYEGLLFRNRYPMLALFLDIPGEYVDINIHPKKYEVRFKEAEFVKETIKNILKETLTKTRFAVSTSFGEETFSSFDSGDFSGIVPFSKKNLREEFRRKNKGHLSLNESLDISYRQYPLGQAIGQIYNTYIISEGEEKFFIIDQHAAHERILYEEIKESLKGRGLKITPLNPPLNFKFDPAKRFDVLLKYQKELKLFGLNINFKDYPQFLRVEGIPEILGEINVESLLSDLVEEIIEFGEPLRLNEHVHQLCSTLSCHLSIRGGEKLSLQELNKLLREIEGVNYSGQCNHGRPTYLSLRKRDLEKIFRRNT</sequence>
<dbReference type="STRING" id="1629334.Cva_01014"/>
<keyword evidence="3 5" id="KW-0227">DNA damage</keyword>
<dbReference type="CDD" id="cd16926">
    <property type="entry name" value="HATPase_MutL-MLH-PMS-like"/>
    <property type="match status" value="1"/>
</dbReference>
<dbReference type="HAMAP" id="MF_00149">
    <property type="entry name" value="DNA_mis_repair"/>
    <property type="match status" value="1"/>
</dbReference>
<dbReference type="InterPro" id="IPR042121">
    <property type="entry name" value="MutL_C_regsub"/>
</dbReference>
<dbReference type="GO" id="GO:0005524">
    <property type="term" value="F:ATP binding"/>
    <property type="evidence" value="ECO:0007669"/>
    <property type="project" value="InterPro"/>
</dbReference>
<evidence type="ECO:0000259" key="6">
    <source>
        <dbReference type="SMART" id="SM00853"/>
    </source>
</evidence>
<dbReference type="InterPro" id="IPR037198">
    <property type="entry name" value="MutL_C_sf"/>
</dbReference>
<dbReference type="PROSITE" id="PS00058">
    <property type="entry name" value="DNA_MISMATCH_REPAIR_1"/>
    <property type="match status" value="1"/>
</dbReference>
<dbReference type="InterPro" id="IPR038973">
    <property type="entry name" value="MutL/Mlh/Pms-like"/>
</dbReference>
<dbReference type="InterPro" id="IPR014721">
    <property type="entry name" value="Ribsml_uS5_D2-typ_fold_subgr"/>
</dbReference>
<gene>
    <name evidence="8" type="primary">mutL_1</name>
    <name evidence="5" type="synonym">mutL</name>
    <name evidence="8" type="ORF">Cva_01014</name>
</gene>
<dbReference type="PANTHER" id="PTHR10073:SF12">
    <property type="entry name" value="DNA MISMATCH REPAIR PROTEIN MLH1"/>
    <property type="match status" value="1"/>
</dbReference>
<reference evidence="8 9" key="1">
    <citation type="submission" date="2015-03" db="EMBL/GenBank/DDBJ databases">
        <title>Caedibacter varicaedens, whole genome shotgun sequence.</title>
        <authorList>
            <person name="Suzuki H."/>
            <person name="Dapper A.L."/>
            <person name="Gibson A.K."/>
            <person name="Jackson C."/>
            <person name="Lee H."/>
            <person name="Pejaver V.R."/>
            <person name="Doak T."/>
            <person name="Lynch M."/>
        </authorList>
    </citation>
    <scope>NUCLEOTIDE SEQUENCE [LARGE SCALE GENOMIC DNA]</scope>
</reference>
<name>A0A0K8MD20_9PROT</name>
<evidence type="ECO:0000259" key="7">
    <source>
        <dbReference type="SMART" id="SM01340"/>
    </source>
</evidence>
<dbReference type="GO" id="GO:0030983">
    <property type="term" value="F:mismatched DNA binding"/>
    <property type="evidence" value="ECO:0007669"/>
    <property type="project" value="InterPro"/>
</dbReference>
<dbReference type="SMART" id="SM00853">
    <property type="entry name" value="MutL_C"/>
    <property type="match status" value="1"/>
</dbReference>
<dbReference type="GO" id="GO:0032300">
    <property type="term" value="C:mismatch repair complex"/>
    <property type="evidence" value="ECO:0007669"/>
    <property type="project" value="InterPro"/>
</dbReference>
<evidence type="ECO:0000256" key="5">
    <source>
        <dbReference type="HAMAP-Rule" id="MF_00149"/>
    </source>
</evidence>
<dbReference type="PANTHER" id="PTHR10073">
    <property type="entry name" value="DNA MISMATCH REPAIR PROTEIN MLH, PMS, MUTL"/>
    <property type="match status" value="1"/>
</dbReference>
<dbReference type="InterPro" id="IPR014790">
    <property type="entry name" value="MutL_C"/>
</dbReference>
<dbReference type="Gene3D" id="3.30.1370.100">
    <property type="entry name" value="MutL, C-terminal domain, regulatory subdomain"/>
    <property type="match status" value="1"/>
</dbReference>
<dbReference type="GO" id="GO:0006298">
    <property type="term" value="P:mismatch repair"/>
    <property type="evidence" value="ECO:0007669"/>
    <property type="project" value="UniProtKB-UniRule"/>
</dbReference>
<evidence type="ECO:0000256" key="1">
    <source>
        <dbReference type="ARBA" id="ARBA00006082"/>
    </source>
</evidence>
<dbReference type="InterPro" id="IPR020568">
    <property type="entry name" value="Ribosomal_Su5_D2-typ_SF"/>
</dbReference>
<dbReference type="CDD" id="cd00782">
    <property type="entry name" value="MutL_Trans"/>
    <property type="match status" value="1"/>
</dbReference>
<dbReference type="Pfam" id="PF01119">
    <property type="entry name" value="DNA_mis_repair"/>
    <property type="match status" value="1"/>
</dbReference>
<evidence type="ECO:0000256" key="2">
    <source>
        <dbReference type="ARBA" id="ARBA00021975"/>
    </source>
</evidence>
<comment type="caution">
    <text evidence="8">The sequence shown here is derived from an EMBL/GenBank/DDBJ whole genome shotgun (WGS) entry which is preliminary data.</text>
</comment>
<feature type="domain" description="DNA mismatch repair protein S5" evidence="7">
    <location>
        <begin position="206"/>
        <end position="324"/>
    </location>
</feature>
<dbReference type="InterPro" id="IPR002099">
    <property type="entry name" value="MutL/Mlh/PMS"/>
</dbReference>
<dbReference type="InterPro" id="IPR036890">
    <property type="entry name" value="HATPase_C_sf"/>
</dbReference>
<comment type="function">
    <text evidence="5">This protein is involved in the repair of mismatches in DNA. It is required for dam-dependent methyl-directed DNA mismatch repair. May act as a 'molecular matchmaker', a protein that promotes the formation of a stable complex between two or more DNA-binding proteins in an ATP-dependent manner without itself being part of a final effector complex.</text>
</comment>
<keyword evidence="4 5" id="KW-0234">DNA repair</keyword>
<dbReference type="Pfam" id="PF08676">
    <property type="entry name" value="MutL_C"/>
    <property type="match status" value="1"/>
</dbReference>
<evidence type="ECO:0000313" key="8">
    <source>
        <dbReference type="EMBL" id="GAO98362.1"/>
    </source>
</evidence>
<dbReference type="Gene3D" id="3.30.565.10">
    <property type="entry name" value="Histidine kinase-like ATPase, C-terminal domain"/>
    <property type="match status" value="1"/>
</dbReference>
<evidence type="ECO:0000256" key="4">
    <source>
        <dbReference type="ARBA" id="ARBA00023204"/>
    </source>
</evidence>
<dbReference type="Gene3D" id="3.30.230.10">
    <property type="match status" value="1"/>
</dbReference>
<dbReference type="InterPro" id="IPR020667">
    <property type="entry name" value="DNA_mismatch_repair_MutL"/>
</dbReference>
<keyword evidence="9" id="KW-1185">Reference proteome</keyword>
<protein>
    <recommendedName>
        <fullName evidence="2 5">DNA mismatch repair protein MutL</fullName>
    </recommendedName>
</protein>
<dbReference type="GO" id="GO:0140664">
    <property type="term" value="F:ATP-dependent DNA damage sensor activity"/>
    <property type="evidence" value="ECO:0007669"/>
    <property type="project" value="InterPro"/>
</dbReference>